<evidence type="ECO:0000313" key="9">
    <source>
        <dbReference type="Proteomes" id="UP001141806"/>
    </source>
</evidence>
<organism evidence="8 9">
    <name type="scientific">Protea cynaroides</name>
    <dbReference type="NCBI Taxonomy" id="273540"/>
    <lineage>
        <taxon>Eukaryota</taxon>
        <taxon>Viridiplantae</taxon>
        <taxon>Streptophyta</taxon>
        <taxon>Embryophyta</taxon>
        <taxon>Tracheophyta</taxon>
        <taxon>Spermatophyta</taxon>
        <taxon>Magnoliopsida</taxon>
        <taxon>Proteales</taxon>
        <taxon>Proteaceae</taxon>
        <taxon>Protea</taxon>
    </lineage>
</organism>
<comment type="subcellular location">
    <subcellularLocation>
        <location evidence="1">Vacuole</location>
    </subcellularLocation>
</comment>
<comment type="similarity">
    <text evidence="2">Belongs to the strictosidine synthase family.</text>
</comment>
<evidence type="ECO:0000256" key="2">
    <source>
        <dbReference type="ARBA" id="ARBA00009191"/>
    </source>
</evidence>
<dbReference type="Gene3D" id="2.120.10.30">
    <property type="entry name" value="TolB, C-terminal domain"/>
    <property type="match status" value="1"/>
</dbReference>
<dbReference type="GO" id="GO:0012505">
    <property type="term" value="C:endomembrane system"/>
    <property type="evidence" value="ECO:0007669"/>
    <property type="project" value="TreeGrafter"/>
</dbReference>
<gene>
    <name evidence="8" type="ORF">NE237_023188</name>
</gene>
<accession>A0A9Q0HGM9</accession>
<dbReference type="InterPro" id="IPR018119">
    <property type="entry name" value="Strictosidine_synth_cons-reg"/>
</dbReference>
<keyword evidence="4" id="KW-0926">Vacuole</keyword>
<dbReference type="EMBL" id="JAMYWD010000008">
    <property type="protein sequence ID" value="KAJ4963249.1"/>
    <property type="molecule type" value="Genomic_DNA"/>
</dbReference>
<comment type="caution">
    <text evidence="8">The sequence shown here is derived from an EMBL/GenBank/DDBJ whole genome shotgun (WGS) entry which is preliminary data.</text>
</comment>
<dbReference type="Pfam" id="PF20067">
    <property type="entry name" value="SSL_N"/>
    <property type="match status" value="1"/>
</dbReference>
<evidence type="ECO:0000256" key="3">
    <source>
        <dbReference type="ARBA" id="ARBA00022553"/>
    </source>
</evidence>
<keyword evidence="9" id="KW-1185">Reference proteome</keyword>
<evidence type="ECO:0000256" key="6">
    <source>
        <dbReference type="SAM" id="SignalP"/>
    </source>
</evidence>
<dbReference type="PANTHER" id="PTHR10426:SF88">
    <property type="entry name" value="ADIPOCYTE PLASMA MEMBRANE-ASSOCIATED PROTEIN HEMOMUCIN-RELATED"/>
    <property type="match status" value="1"/>
</dbReference>
<dbReference type="OrthoDB" id="5307922at2759"/>
<reference evidence="8" key="1">
    <citation type="journal article" date="2023" name="Plant J.">
        <title>The genome of the king protea, Protea cynaroides.</title>
        <authorList>
            <person name="Chang J."/>
            <person name="Duong T.A."/>
            <person name="Schoeman C."/>
            <person name="Ma X."/>
            <person name="Roodt D."/>
            <person name="Barker N."/>
            <person name="Li Z."/>
            <person name="Van de Peer Y."/>
            <person name="Mizrachi E."/>
        </authorList>
    </citation>
    <scope>NUCLEOTIDE SEQUENCE</scope>
    <source>
        <tissue evidence="8">Young leaves</tissue>
    </source>
</reference>
<dbReference type="SUPFAM" id="SSF63829">
    <property type="entry name" value="Calcium-dependent phosphotriesterase"/>
    <property type="match status" value="1"/>
</dbReference>
<sequence>MSNSKTTTLLLLVVAAPVAVAVILYRLAEFDPAPLPEHVLSRSPPILPPKLYSGFLESTERVGEGILVGPEDLAYDAETGFIYTGCSDGWIKRIYVADTADDKEKAKVENWAFTGGRPLGLAFGPDKQLIVADAYKGLLRVSREGTTVELLIDEAEGLKFKLTDGVDVGRDGVIYFTDASYKYSFDVHMVDILEGRPYGRLISFDPSINKTQVLARHLYFANGVALSPNQDFLIFCETVLRKCSKYHIQGERRGSIETFIDNLYGFPDNIRYDGEGCFWIGIASRKTVFWDALMRYPIMRKTMWMLEKMVRLPNMQSHGGVMAVNLEGEAIELYSEPGMFMVTGGIKIGNQLYIENLANNYITRVNLNQLV</sequence>
<keyword evidence="5" id="KW-0325">Glycoprotein</keyword>
<feature type="domain" description="Strictosidine synthase conserved region" evidence="7">
    <location>
        <begin position="164"/>
        <end position="251"/>
    </location>
</feature>
<evidence type="ECO:0000313" key="8">
    <source>
        <dbReference type="EMBL" id="KAJ4963249.1"/>
    </source>
</evidence>
<dbReference type="InterPro" id="IPR011042">
    <property type="entry name" value="6-blade_b-propeller_TolB-like"/>
</dbReference>
<dbReference type="GO" id="GO:0005773">
    <property type="term" value="C:vacuole"/>
    <property type="evidence" value="ECO:0007669"/>
    <property type="project" value="UniProtKB-SubCell"/>
</dbReference>
<dbReference type="GO" id="GO:0016787">
    <property type="term" value="F:hydrolase activity"/>
    <property type="evidence" value="ECO:0007669"/>
    <property type="project" value="TreeGrafter"/>
</dbReference>
<protein>
    <recommendedName>
        <fullName evidence="7">Strictosidine synthase conserved region domain-containing protein</fullName>
    </recommendedName>
</protein>
<feature type="signal peptide" evidence="6">
    <location>
        <begin position="1"/>
        <end position="21"/>
    </location>
</feature>
<keyword evidence="3" id="KW-0597">Phosphoprotein</keyword>
<keyword evidence="6" id="KW-0732">Signal</keyword>
<dbReference type="PANTHER" id="PTHR10426">
    <property type="entry name" value="STRICTOSIDINE SYNTHASE-RELATED"/>
    <property type="match status" value="1"/>
</dbReference>
<dbReference type="AlphaFoldDB" id="A0A9Q0HGM9"/>
<evidence type="ECO:0000256" key="1">
    <source>
        <dbReference type="ARBA" id="ARBA00004116"/>
    </source>
</evidence>
<name>A0A9Q0HGM9_9MAGN</name>
<evidence type="ECO:0000259" key="7">
    <source>
        <dbReference type="Pfam" id="PF03088"/>
    </source>
</evidence>
<dbReference type="Proteomes" id="UP001141806">
    <property type="component" value="Unassembled WGS sequence"/>
</dbReference>
<dbReference type="Pfam" id="PF03088">
    <property type="entry name" value="Str_synth"/>
    <property type="match status" value="1"/>
</dbReference>
<feature type="chain" id="PRO_5040355206" description="Strictosidine synthase conserved region domain-containing protein" evidence="6">
    <location>
        <begin position="22"/>
        <end position="371"/>
    </location>
</feature>
<proteinExistence type="inferred from homology"/>
<evidence type="ECO:0000256" key="5">
    <source>
        <dbReference type="ARBA" id="ARBA00023180"/>
    </source>
</evidence>
<evidence type="ECO:0000256" key="4">
    <source>
        <dbReference type="ARBA" id="ARBA00022554"/>
    </source>
</evidence>